<feature type="compositionally biased region" description="Basic and acidic residues" evidence="1">
    <location>
        <begin position="282"/>
        <end position="295"/>
    </location>
</feature>
<keyword evidence="2" id="KW-0812">Transmembrane</keyword>
<comment type="caution">
    <text evidence="3">The sequence shown here is derived from an EMBL/GenBank/DDBJ whole genome shotgun (WGS) entry which is preliminary data.</text>
</comment>
<protein>
    <submittedName>
        <fullName evidence="3">Uncharacterized protein</fullName>
    </submittedName>
</protein>
<feature type="transmembrane region" description="Helical" evidence="2">
    <location>
        <begin position="44"/>
        <end position="62"/>
    </location>
</feature>
<keyword evidence="2" id="KW-1133">Transmembrane helix</keyword>
<feature type="transmembrane region" description="Helical" evidence="2">
    <location>
        <begin position="174"/>
        <end position="197"/>
    </location>
</feature>
<evidence type="ECO:0000313" key="4">
    <source>
        <dbReference type="Proteomes" id="UP000239388"/>
    </source>
</evidence>
<feature type="transmembrane region" description="Helical" evidence="2">
    <location>
        <begin position="132"/>
        <end position="150"/>
    </location>
</feature>
<dbReference type="AlphaFoldDB" id="A0A2S8G6T1"/>
<accession>A0A2S8G6T1</accession>
<dbReference type="RefSeq" id="WP_105352528.1">
    <property type="nucleotide sequence ID" value="NZ_PUIB01000009.1"/>
</dbReference>
<feature type="transmembrane region" description="Helical" evidence="2">
    <location>
        <begin position="18"/>
        <end position="38"/>
    </location>
</feature>
<evidence type="ECO:0000256" key="1">
    <source>
        <dbReference type="SAM" id="MobiDB-lite"/>
    </source>
</evidence>
<name>A0A2S8G6T1_9BACT</name>
<proteinExistence type="predicted"/>
<sequence>MNADDSDSTTNPPSTTRIVLRCIATAILGSSVGIALLFTRWPLSASISIAVLGALIGAALGIPKVSVSNVALAFFTLTLAKNTAGVGKFVQRELIPEKPLEEEIENVDAVSMSLGTWFLQFAFPRCENARSWLMITGVICGVIVGGGLMLHDLHALDAKEEAIFLPLAKSKDPLITQAILCSILIAAWGGAIAGMIASAVYRRTVLITLAISAIVAAPFWLVTLSLPKPDQIAFFPMFLAFGSIGLVLSLSVRFVMEISGCNDLEPTITIGSETPPVEDSPTPERYEQRLEDRPR</sequence>
<gene>
    <name evidence="3" type="ORF">C5Y98_06100</name>
</gene>
<dbReference type="Proteomes" id="UP000239388">
    <property type="component" value="Unassembled WGS sequence"/>
</dbReference>
<evidence type="ECO:0000313" key="3">
    <source>
        <dbReference type="EMBL" id="PQO40175.1"/>
    </source>
</evidence>
<keyword evidence="2" id="KW-0472">Membrane</keyword>
<dbReference type="EMBL" id="PUIB01000009">
    <property type="protein sequence ID" value="PQO40175.1"/>
    <property type="molecule type" value="Genomic_DNA"/>
</dbReference>
<feature type="region of interest" description="Disordered" evidence="1">
    <location>
        <begin position="267"/>
        <end position="295"/>
    </location>
</feature>
<reference evidence="3 4" key="1">
    <citation type="submission" date="2018-02" db="EMBL/GenBank/DDBJ databases">
        <title>Comparative genomes isolates from brazilian mangrove.</title>
        <authorList>
            <person name="Araujo J.E."/>
            <person name="Taketani R.G."/>
            <person name="Silva M.C.P."/>
            <person name="Loureco M.V."/>
            <person name="Andreote F.D."/>
        </authorList>
    </citation>
    <scope>NUCLEOTIDE SEQUENCE [LARGE SCALE GENOMIC DNA]</scope>
    <source>
        <strain evidence="3 4">NAP PRIS-MGV</strain>
    </source>
</reference>
<feature type="transmembrane region" description="Helical" evidence="2">
    <location>
        <begin position="204"/>
        <end position="226"/>
    </location>
</feature>
<organism evidence="3 4">
    <name type="scientific">Blastopirellula marina</name>
    <dbReference type="NCBI Taxonomy" id="124"/>
    <lineage>
        <taxon>Bacteria</taxon>
        <taxon>Pseudomonadati</taxon>
        <taxon>Planctomycetota</taxon>
        <taxon>Planctomycetia</taxon>
        <taxon>Pirellulales</taxon>
        <taxon>Pirellulaceae</taxon>
        <taxon>Blastopirellula</taxon>
    </lineage>
</organism>
<feature type="transmembrane region" description="Helical" evidence="2">
    <location>
        <begin position="232"/>
        <end position="252"/>
    </location>
</feature>
<evidence type="ECO:0000256" key="2">
    <source>
        <dbReference type="SAM" id="Phobius"/>
    </source>
</evidence>